<protein>
    <recommendedName>
        <fullName evidence="3">Sulfatase N-terminal domain-containing protein</fullName>
    </recommendedName>
</protein>
<dbReference type="InterPro" id="IPR017850">
    <property type="entry name" value="Alkaline_phosphatase_core_sf"/>
</dbReference>
<sequence>MAADSRNVVQLIADDLGLMLGCYGLTAIRTPNIDKLAAQGTKFTNAFASTASCSGSRSTIYTGLHTHQNGQYGLNHGWNHFQTHDHIETAPQIFNSLGYLTGIIGKVHVGPRSAYPWDWYAPGETRDVREVARQTEEFFNAAKDSNRPFHLTVGFRDPHRDSTRGGFGNQDDDIRDLPLPDYKPENVEIPSFLSDIPELRTELVEYYNAITRMDIGVGLIMDGLEKRGLQHNTLVIFISDNGSPFVNSKTTLYDAGVRLPLVVRCPREGNETGVVNPNMVSFLDIVPTCIDWAGKANADIATSNTGKSPQRLGRSFLPILHATNVLPSKEWTQHVFGSHTFHEIQNYWPTRFMRTKKFKYHRNIAWKLDFPFGTDIYGSLSWEGIRNSAPVPDDESDTPEVMIGRRRLGSYLYRGPEELFDLEADPEEIRNLANTPEYQDQLLLMRKQTEEWQYLTDDVWLFKDGVSAIVSQGYQSQGLKLPDRFDFDIGKPGNRNGSHWAPAKVKTASEGTTKMG</sequence>
<evidence type="ECO:0000256" key="2">
    <source>
        <dbReference type="ARBA" id="ARBA00022801"/>
    </source>
</evidence>
<feature type="domain" description="Sulfatase N-terminal" evidence="3">
    <location>
        <begin position="6"/>
        <end position="294"/>
    </location>
</feature>
<dbReference type="PANTHER" id="PTHR42693">
    <property type="entry name" value="ARYLSULFATASE FAMILY MEMBER"/>
    <property type="match status" value="1"/>
</dbReference>
<reference evidence="4" key="1">
    <citation type="submission" date="2015-01" db="EMBL/GenBank/DDBJ databases">
        <authorList>
            <person name="Durling Mikael"/>
        </authorList>
    </citation>
    <scope>NUCLEOTIDE SEQUENCE</scope>
</reference>
<comment type="similarity">
    <text evidence="1">Belongs to the sulfatase family.</text>
</comment>
<dbReference type="Pfam" id="PF00884">
    <property type="entry name" value="Sulfatase"/>
    <property type="match status" value="1"/>
</dbReference>
<dbReference type="EMBL" id="CDPU01000004">
    <property type="protein sequence ID" value="CEO46350.1"/>
    <property type="molecule type" value="Genomic_DNA"/>
</dbReference>
<organism evidence="4">
    <name type="scientific">Bionectria ochroleuca</name>
    <name type="common">Gliocladium roseum</name>
    <dbReference type="NCBI Taxonomy" id="29856"/>
    <lineage>
        <taxon>Eukaryota</taxon>
        <taxon>Fungi</taxon>
        <taxon>Dikarya</taxon>
        <taxon>Ascomycota</taxon>
        <taxon>Pezizomycotina</taxon>
        <taxon>Sordariomycetes</taxon>
        <taxon>Hypocreomycetidae</taxon>
        <taxon>Hypocreales</taxon>
        <taxon>Bionectriaceae</taxon>
        <taxon>Clonostachys</taxon>
    </lineage>
</organism>
<dbReference type="InterPro" id="IPR050738">
    <property type="entry name" value="Sulfatase"/>
</dbReference>
<dbReference type="PANTHER" id="PTHR42693:SF53">
    <property type="entry name" value="ENDO-4-O-SULFATASE"/>
    <property type="match status" value="1"/>
</dbReference>
<evidence type="ECO:0000259" key="3">
    <source>
        <dbReference type="Pfam" id="PF00884"/>
    </source>
</evidence>
<dbReference type="InterPro" id="IPR000917">
    <property type="entry name" value="Sulfatase_N"/>
</dbReference>
<dbReference type="CDD" id="cd16027">
    <property type="entry name" value="SGSH"/>
    <property type="match status" value="1"/>
</dbReference>
<evidence type="ECO:0000256" key="1">
    <source>
        <dbReference type="ARBA" id="ARBA00008779"/>
    </source>
</evidence>
<gene>
    <name evidence="4" type="ORF">BN869_000002405_1</name>
</gene>
<keyword evidence="2" id="KW-0378">Hydrolase</keyword>
<name>A0A0B7JUQ2_BIOOC</name>
<dbReference type="Gene3D" id="3.40.720.10">
    <property type="entry name" value="Alkaline Phosphatase, subunit A"/>
    <property type="match status" value="1"/>
</dbReference>
<evidence type="ECO:0000313" key="4">
    <source>
        <dbReference type="EMBL" id="CEO46350.1"/>
    </source>
</evidence>
<dbReference type="AlphaFoldDB" id="A0A0B7JUQ2"/>
<accession>A0A0B7JUQ2</accession>
<dbReference type="SUPFAM" id="SSF53649">
    <property type="entry name" value="Alkaline phosphatase-like"/>
    <property type="match status" value="1"/>
</dbReference>
<dbReference type="GO" id="GO:0004065">
    <property type="term" value="F:arylsulfatase activity"/>
    <property type="evidence" value="ECO:0007669"/>
    <property type="project" value="TreeGrafter"/>
</dbReference>
<proteinExistence type="inferred from homology"/>